<dbReference type="Proteomes" id="UP000234681">
    <property type="component" value="Chromosome 7"/>
</dbReference>
<dbReference type="EMBL" id="CH473960">
    <property type="protein sequence ID" value="EDM16735.1"/>
    <property type="molecule type" value="Genomic_DNA"/>
</dbReference>
<accession>A6IGG3</accession>
<reference evidence="1 2" key="1">
    <citation type="submission" date="2005-09" db="EMBL/GenBank/DDBJ databases">
        <authorList>
            <person name="Mural R.J."/>
            <person name="Li P.W."/>
            <person name="Adams M.D."/>
            <person name="Amanatides P.G."/>
            <person name="Baden-Tillson H."/>
            <person name="Barnstead M."/>
            <person name="Chin S.H."/>
            <person name="Dew I."/>
            <person name="Evans C.A."/>
            <person name="Ferriera S."/>
            <person name="Flanigan M."/>
            <person name="Fosler C."/>
            <person name="Glodek A."/>
            <person name="Gu Z."/>
            <person name="Holt R.A."/>
            <person name="Jennings D."/>
            <person name="Kraft C.L."/>
            <person name="Lu F."/>
            <person name="Nguyen T."/>
            <person name="Nusskern D.R."/>
            <person name="Pfannkoch C.M."/>
            <person name="Sitter C."/>
            <person name="Sutton G.G."/>
            <person name="Venter J.C."/>
            <person name="Wang Z."/>
            <person name="Woodage T."/>
            <person name="Zheng X.H."/>
            <person name="Zhong F."/>
        </authorList>
    </citation>
    <scope>NUCLEOTIDE SEQUENCE [LARGE SCALE GENOMIC DNA]</scope>
    <source>
        <strain>BN</strain>
        <strain evidence="2">Sprague-Dawley</strain>
    </source>
</reference>
<sequence length="45" mass="5281">MLYPGRLSPHLVVLFRKHRQGKCNNVLKGSRTFRVIPPEEHWLGL</sequence>
<organism evidence="1 2">
    <name type="scientific">Rattus norvegicus</name>
    <name type="common">Rat</name>
    <dbReference type="NCBI Taxonomy" id="10116"/>
    <lineage>
        <taxon>Eukaryota</taxon>
        <taxon>Metazoa</taxon>
        <taxon>Chordata</taxon>
        <taxon>Craniata</taxon>
        <taxon>Vertebrata</taxon>
        <taxon>Euteleostomi</taxon>
        <taxon>Mammalia</taxon>
        <taxon>Eutheria</taxon>
        <taxon>Euarchontoglires</taxon>
        <taxon>Glires</taxon>
        <taxon>Rodentia</taxon>
        <taxon>Myomorpha</taxon>
        <taxon>Muroidea</taxon>
        <taxon>Muridae</taxon>
        <taxon>Murinae</taxon>
        <taxon>Rattus</taxon>
    </lineage>
</organism>
<name>A6IGG3_RAT</name>
<proteinExistence type="predicted"/>
<evidence type="ECO:0000313" key="1">
    <source>
        <dbReference type="EMBL" id="EDM16735.1"/>
    </source>
</evidence>
<evidence type="ECO:0000313" key="2">
    <source>
        <dbReference type="Proteomes" id="UP000234681"/>
    </source>
</evidence>
<gene>
    <name evidence="1" type="ORF">rCG_48947</name>
</gene>
<dbReference type="AlphaFoldDB" id="A6IGG3"/>
<protein>
    <submittedName>
        <fullName evidence="1">RCG48947</fullName>
    </submittedName>
</protein>